<dbReference type="InterPro" id="IPR045981">
    <property type="entry name" value="DUF5937"/>
</dbReference>
<protein>
    <submittedName>
        <fullName evidence="5">DUF5937 family protein</fullName>
    </submittedName>
</protein>
<sequence>MTIEIQLPAHPEETVIFGLSPLLEAVCALEAVVNPRAHPLQLHWVLETRKRLPRFLLAEIRKLGFAYRDWQLGFFTPRSREGVPAFHEELADIERLPLKTFVEECARAFTPWEAERDPSFDEVMRDGATQAMLLEQARCLDPRYVEACEELIRSPDRLRRRLLAMLDQFWECAFKGEWARIRPALLADAERRSRRLRERDVWTVLHEVAPDARVVRDRHLLIFHRLPEHVVVDVTPSRPLLLVPSLFTRVKTRVECDPPWPPCLVYGLEGPLLRPPAEPPVALQRLLFALAHEARLQILKLCHEGPKSTQELARALSLSEAAISRHVKILHDAGLMRARRDGYYVLYASRKDAVERVSRHLRSFLG</sequence>
<dbReference type="Pfam" id="PF01022">
    <property type="entry name" value="HTH_5"/>
    <property type="match status" value="1"/>
</dbReference>
<feature type="domain" description="HTH arsR-type" evidence="4">
    <location>
        <begin position="275"/>
        <end position="366"/>
    </location>
</feature>
<dbReference type="SMART" id="SM00418">
    <property type="entry name" value="HTH_ARSR"/>
    <property type="match status" value="1"/>
</dbReference>
<organism evidence="5 6">
    <name type="scientific">Thermaerobacter composti</name>
    <dbReference type="NCBI Taxonomy" id="554949"/>
    <lineage>
        <taxon>Bacteria</taxon>
        <taxon>Bacillati</taxon>
        <taxon>Bacillota</taxon>
        <taxon>Clostridia</taxon>
        <taxon>Eubacteriales</taxon>
        <taxon>Clostridiales Family XVII. Incertae Sedis</taxon>
        <taxon>Thermaerobacter</taxon>
    </lineage>
</organism>
<dbReference type="PRINTS" id="PR00778">
    <property type="entry name" value="HTHARSR"/>
</dbReference>
<accession>A0ABZ0QMH3</accession>
<evidence type="ECO:0000256" key="3">
    <source>
        <dbReference type="ARBA" id="ARBA00023163"/>
    </source>
</evidence>
<dbReference type="CDD" id="cd00090">
    <property type="entry name" value="HTH_ARSR"/>
    <property type="match status" value="1"/>
</dbReference>
<evidence type="ECO:0000256" key="2">
    <source>
        <dbReference type="ARBA" id="ARBA00023125"/>
    </source>
</evidence>
<dbReference type="EMBL" id="CP132508">
    <property type="protein sequence ID" value="WPD18469.1"/>
    <property type="molecule type" value="Genomic_DNA"/>
</dbReference>
<dbReference type="RefSeq" id="WP_318750304.1">
    <property type="nucleotide sequence ID" value="NZ_CP132508.1"/>
</dbReference>
<dbReference type="InterPro" id="IPR001845">
    <property type="entry name" value="HTH_ArsR_DNA-bd_dom"/>
</dbReference>
<dbReference type="InterPro" id="IPR051081">
    <property type="entry name" value="HTH_MetalResp_TranReg"/>
</dbReference>
<name>A0ABZ0QMH3_9FIRM</name>
<keyword evidence="3" id="KW-0804">Transcription</keyword>
<dbReference type="InterPro" id="IPR036390">
    <property type="entry name" value="WH_DNA-bd_sf"/>
</dbReference>
<dbReference type="NCBIfam" id="NF033788">
    <property type="entry name" value="HTH_metalloreg"/>
    <property type="match status" value="1"/>
</dbReference>
<dbReference type="InterPro" id="IPR011991">
    <property type="entry name" value="ArsR-like_HTH"/>
</dbReference>
<proteinExistence type="predicted"/>
<dbReference type="PROSITE" id="PS50987">
    <property type="entry name" value="HTH_ARSR_2"/>
    <property type="match status" value="1"/>
</dbReference>
<reference evidence="5 6" key="1">
    <citation type="submission" date="2023-08" db="EMBL/GenBank/DDBJ databases">
        <title>Genome sequence of Thermaerobacter compostii strain Ins1, a spore-forming filamentous bacterium isolated from a deep geothermal reservoir.</title>
        <authorList>
            <person name="Bregnard D."/>
            <person name="Gonzalez D."/>
            <person name="Junier P."/>
        </authorList>
    </citation>
    <scope>NUCLEOTIDE SEQUENCE [LARGE SCALE GENOMIC DNA]</scope>
    <source>
        <strain evidence="5 6">Ins1</strain>
    </source>
</reference>
<evidence type="ECO:0000313" key="6">
    <source>
        <dbReference type="Proteomes" id="UP001304683"/>
    </source>
</evidence>
<dbReference type="SUPFAM" id="SSF46785">
    <property type="entry name" value="Winged helix' DNA-binding domain"/>
    <property type="match status" value="1"/>
</dbReference>
<gene>
    <name evidence="5" type="ORF">Q5761_08845</name>
</gene>
<dbReference type="PANTHER" id="PTHR33154:SF33">
    <property type="entry name" value="TRANSCRIPTIONAL REPRESSOR SDPR"/>
    <property type="match status" value="1"/>
</dbReference>
<dbReference type="Proteomes" id="UP001304683">
    <property type="component" value="Chromosome"/>
</dbReference>
<keyword evidence="2" id="KW-0238">DNA-binding</keyword>
<keyword evidence="1" id="KW-0805">Transcription regulation</keyword>
<evidence type="ECO:0000313" key="5">
    <source>
        <dbReference type="EMBL" id="WPD18469.1"/>
    </source>
</evidence>
<dbReference type="Gene3D" id="1.10.10.10">
    <property type="entry name" value="Winged helix-like DNA-binding domain superfamily/Winged helix DNA-binding domain"/>
    <property type="match status" value="1"/>
</dbReference>
<dbReference type="Pfam" id="PF19361">
    <property type="entry name" value="DUF5937"/>
    <property type="match status" value="1"/>
</dbReference>
<keyword evidence="6" id="KW-1185">Reference proteome</keyword>
<dbReference type="InterPro" id="IPR036388">
    <property type="entry name" value="WH-like_DNA-bd_sf"/>
</dbReference>
<evidence type="ECO:0000256" key="1">
    <source>
        <dbReference type="ARBA" id="ARBA00023015"/>
    </source>
</evidence>
<dbReference type="PANTHER" id="PTHR33154">
    <property type="entry name" value="TRANSCRIPTIONAL REGULATOR, ARSR FAMILY"/>
    <property type="match status" value="1"/>
</dbReference>
<evidence type="ECO:0000259" key="4">
    <source>
        <dbReference type="PROSITE" id="PS50987"/>
    </source>
</evidence>